<dbReference type="OrthoDB" id="10543203at2759"/>
<comment type="caution">
    <text evidence="2">The sequence shown here is derived from an EMBL/GenBank/DDBJ whole genome shotgun (WGS) entry which is preliminary data.</text>
</comment>
<reference evidence="2 3" key="2">
    <citation type="journal article" date="2019" name="G3 (Bethesda)">
        <title>Hybrid Assembly of the Genome of the Entomopathogenic Nematode Steinernema carpocapsae Identifies the X-Chromosome.</title>
        <authorList>
            <person name="Serra L."/>
            <person name="Macchietto M."/>
            <person name="Macias-Munoz A."/>
            <person name="McGill C.J."/>
            <person name="Rodriguez I.M."/>
            <person name="Rodriguez B."/>
            <person name="Murad R."/>
            <person name="Mortazavi A."/>
        </authorList>
    </citation>
    <scope>NUCLEOTIDE SEQUENCE [LARGE SCALE GENOMIC DNA]</scope>
    <source>
        <strain evidence="2 3">ALL</strain>
    </source>
</reference>
<evidence type="ECO:0000256" key="1">
    <source>
        <dbReference type="SAM" id="MobiDB-lite"/>
    </source>
</evidence>
<reference evidence="2 3" key="1">
    <citation type="journal article" date="2015" name="Genome Biol.">
        <title>Comparative genomics of Steinernema reveals deeply conserved gene regulatory networks.</title>
        <authorList>
            <person name="Dillman A.R."/>
            <person name="Macchietto M."/>
            <person name="Porter C.F."/>
            <person name="Rogers A."/>
            <person name="Williams B."/>
            <person name="Antoshechkin I."/>
            <person name="Lee M.M."/>
            <person name="Goodwin Z."/>
            <person name="Lu X."/>
            <person name="Lewis E.E."/>
            <person name="Goodrich-Blair H."/>
            <person name="Stock S.P."/>
            <person name="Adams B.J."/>
            <person name="Sternberg P.W."/>
            <person name="Mortazavi A."/>
        </authorList>
    </citation>
    <scope>NUCLEOTIDE SEQUENCE [LARGE SCALE GENOMIC DNA]</scope>
    <source>
        <strain evidence="2 3">ALL</strain>
    </source>
</reference>
<protein>
    <submittedName>
        <fullName evidence="2">Uncharacterized protein</fullName>
    </submittedName>
</protein>
<keyword evidence="3" id="KW-1185">Reference proteome</keyword>
<evidence type="ECO:0000313" key="2">
    <source>
        <dbReference type="EMBL" id="TKR80612.1"/>
    </source>
</evidence>
<dbReference type="AlphaFoldDB" id="A0A4U5NDC6"/>
<dbReference type="EMBL" id="AZBU02000004">
    <property type="protein sequence ID" value="TKR80612.1"/>
    <property type="molecule type" value="Genomic_DNA"/>
</dbReference>
<dbReference type="Proteomes" id="UP000298663">
    <property type="component" value="Unassembled WGS sequence"/>
</dbReference>
<feature type="region of interest" description="Disordered" evidence="1">
    <location>
        <begin position="183"/>
        <end position="222"/>
    </location>
</feature>
<gene>
    <name evidence="2" type="ORF">L596_014662</name>
</gene>
<organism evidence="2 3">
    <name type="scientific">Steinernema carpocapsae</name>
    <name type="common">Entomopathogenic nematode</name>
    <dbReference type="NCBI Taxonomy" id="34508"/>
    <lineage>
        <taxon>Eukaryota</taxon>
        <taxon>Metazoa</taxon>
        <taxon>Ecdysozoa</taxon>
        <taxon>Nematoda</taxon>
        <taxon>Chromadorea</taxon>
        <taxon>Rhabditida</taxon>
        <taxon>Tylenchina</taxon>
        <taxon>Panagrolaimomorpha</taxon>
        <taxon>Strongyloidoidea</taxon>
        <taxon>Steinernematidae</taxon>
        <taxon>Steinernema</taxon>
    </lineage>
</organism>
<proteinExistence type="predicted"/>
<name>A0A4U5NDC6_STECR</name>
<feature type="compositionally biased region" description="Low complexity" evidence="1">
    <location>
        <begin position="206"/>
        <end position="222"/>
    </location>
</feature>
<feature type="compositionally biased region" description="Low complexity" evidence="1">
    <location>
        <begin position="186"/>
        <end position="197"/>
    </location>
</feature>
<evidence type="ECO:0000313" key="3">
    <source>
        <dbReference type="Proteomes" id="UP000298663"/>
    </source>
</evidence>
<accession>A0A4U5NDC6</accession>
<sequence>MDRLDSIDIDILGEDDALTREMFHPSAPNPFDQFPSFSMQSIKPEPVDKIGWGPMKEDFDKENEVPFLNADYNAFSSNGVRGQVLGTKSTKTQPKKIKQEFGRESQNWNFTTVLQPAASLNARPTRPVPYHFRVQLPKSPHLDTLSFGTVDIKKTEEKLVFVHSQKHRFHSIRVDGDGIHCAAKKSPNSSTHSSPFSIELGRKSKSPVWSSSNNSSPLSGSL</sequence>